<dbReference type="Pfam" id="PF01814">
    <property type="entry name" value="Hemerythrin"/>
    <property type="match status" value="1"/>
</dbReference>
<sequence length="182" mass="21403">MTEFHGCLHSGIIKPEVYCEAIQQLLEEHTVLRKEMTNFYYLASQLAYEPKRKDRHELLKNLANQIETFHKNIVAHSIKEGSYLFDVVAKYIGREDGPIEVMEKEHQIVKRHLNQFLKKYPNINGNIPEDIRELTSHIAAVFHTLTDHILKEEEVLFPLAEELLSDAEKNMLEDRFKEIKVY</sequence>
<protein>
    <submittedName>
        <fullName evidence="2">Hemerythrin HHE cation binding domain protein</fullName>
    </submittedName>
</protein>
<organism evidence="2 3">
    <name type="scientific">Evansella cellulosilytica (strain ATCC 21833 / DSM 2522 / FERM P-1141 / JCM 9156 / N-4)</name>
    <name type="common">Bacillus cellulosilyticus</name>
    <dbReference type="NCBI Taxonomy" id="649639"/>
    <lineage>
        <taxon>Bacteria</taxon>
        <taxon>Bacillati</taxon>
        <taxon>Bacillota</taxon>
        <taxon>Bacilli</taxon>
        <taxon>Bacillales</taxon>
        <taxon>Bacillaceae</taxon>
        <taxon>Evansella</taxon>
    </lineage>
</organism>
<dbReference type="STRING" id="649639.Bcell_2951"/>
<evidence type="ECO:0000313" key="2">
    <source>
        <dbReference type="EMBL" id="ADU31202.1"/>
    </source>
</evidence>
<dbReference type="Proteomes" id="UP000001401">
    <property type="component" value="Chromosome"/>
</dbReference>
<dbReference type="EMBL" id="CP002394">
    <property type="protein sequence ID" value="ADU31202.1"/>
    <property type="molecule type" value="Genomic_DNA"/>
</dbReference>
<name>E6TXY9_EVAC2</name>
<dbReference type="eggNOG" id="COG2846">
    <property type="taxonomic scope" value="Bacteria"/>
</dbReference>
<dbReference type="KEGG" id="bco:Bcell_2951"/>
<proteinExistence type="predicted"/>
<dbReference type="AlphaFoldDB" id="E6TXY9"/>
<gene>
    <name evidence="2" type="ordered locus">Bcell_2951</name>
</gene>
<dbReference type="InterPro" id="IPR012312">
    <property type="entry name" value="Hemerythrin-like"/>
</dbReference>
<evidence type="ECO:0000259" key="1">
    <source>
        <dbReference type="Pfam" id="PF01814"/>
    </source>
</evidence>
<dbReference type="PANTHER" id="PTHR39966:SF1">
    <property type="entry name" value="HEMERYTHRIN-LIKE DOMAIN-CONTAINING PROTEIN"/>
    <property type="match status" value="1"/>
</dbReference>
<reference evidence="2" key="1">
    <citation type="submission" date="2010-12" db="EMBL/GenBank/DDBJ databases">
        <title>Complete sequence of Bacillus cellulosilyticus DSM 2522.</title>
        <authorList>
            <consortium name="US DOE Joint Genome Institute"/>
            <person name="Lucas S."/>
            <person name="Copeland A."/>
            <person name="Lapidus A."/>
            <person name="Cheng J.-F."/>
            <person name="Bruce D."/>
            <person name="Goodwin L."/>
            <person name="Pitluck S."/>
            <person name="Chertkov O."/>
            <person name="Detter J.C."/>
            <person name="Han C."/>
            <person name="Tapia R."/>
            <person name="Land M."/>
            <person name="Hauser L."/>
            <person name="Jeffries C."/>
            <person name="Kyrpides N."/>
            <person name="Ivanova N."/>
            <person name="Mikhailova N."/>
            <person name="Brumm P."/>
            <person name="Mead D."/>
            <person name="Woyke T."/>
        </authorList>
    </citation>
    <scope>NUCLEOTIDE SEQUENCE [LARGE SCALE GENOMIC DNA]</scope>
    <source>
        <strain evidence="2">DSM 2522</strain>
    </source>
</reference>
<evidence type="ECO:0000313" key="3">
    <source>
        <dbReference type="Proteomes" id="UP000001401"/>
    </source>
</evidence>
<dbReference type="CDD" id="cd12108">
    <property type="entry name" value="Hr-like"/>
    <property type="match status" value="1"/>
</dbReference>
<keyword evidence="3" id="KW-1185">Reference proteome</keyword>
<dbReference type="OrthoDB" id="9792554at2"/>
<dbReference type="GO" id="GO:0005886">
    <property type="term" value="C:plasma membrane"/>
    <property type="evidence" value="ECO:0007669"/>
    <property type="project" value="TreeGrafter"/>
</dbReference>
<dbReference type="Gene3D" id="1.20.120.520">
    <property type="entry name" value="nmb1532 protein domain like"/>
    <property type="match status" value="1"/>
</dbReference>
<dbReference type="PANTHER" id="PTHR39966">
    <property type="entry name" value="BLL2471 PROTEIN-RELATED"/>
    <property type="match status" value="1"/>
</dbReference>
<dbReference type="RefSeq" id="WP_013489533.1">
    <property type="nucleotide sequence ID" value="NC_014829.1"/>
</dbReference>
<feature type="domain" description="Hemerythrin-like" evidence="1">
    <location>
        <begin position="22"/>
        <end position="160"/>
    </location>
</feature>
<accession>E6TXY9</accession>
<dbReference type="HOGENOM" id="CLU_095978_3_0_9"/>